<dbReference type="EMBL" id="CP002403">
    <property type="protein sequence ID" value="ADU21959.1"/>
    <property type="molecule type" value="Genomic_DNA"/>
</dbReference>
<dbReference type="HOGENOM" id="CLU_2013593_0_0_9"/>
<organism evidence="1 2">
    <name type="scientific">Ruminococcus albus (strain ATCC 27210 / DSM 20455 / JCM 14654 / NCDO 2250 / 7)</name>
    <dbReference type="NCBI Taxonomy" id="697329"/>
    <lineage>
        <taxon>Bacteria</taxon>
        <taxon>Bacillati</taxon>
        <taxon>Bacillota</taxon>
        <taxon>Clostridia</taxon>
        <taxon>Eubacteriales</taxon>
        <taxon>Oscillospiraceae</taxon>
        <taxon>Ruminococcus</taxon>
    </lineage>
</organism>
<dbReference type="AlphaFoldDB" id="E6UGC1"/>
<dbReference type="eggNOG" id="ENOG5032JWS">
    <property type="taxonomic scope" value="Bacteria"/>
</dbReference>
<proteinExistence type="predicted"/>
<dbReference type="RefSeq" id="WP_013498127.1">
    <property type="nucleotide sequence ID" value="NC_014833.1"/>
</dbReference>
<dbReference type="Proteomes" id="UP000006919">
    <property type="component" value="Chromosome"/>
</dbReference>
<dbReference type="OrthoDB" id="3078379at2"/>
<dbReference type="KEGG" id="ral:Rumal_1453"/>
<evidence type="ECO:0000313" key="1">
    <source>
        <dbReference type="EMBL" id="ADU21959.1"/>
    </source>
</evidence>
<protein>
    <submittedName>
        <fullName evidence="1">Uncharacterized protein</fullName>
    </submittedName>
</protein>
<sequence>MEEVITISNWFDGPLEGLAYYNGIVCIYERVFDEALDEYIDEYYLTPVTDNEKDEMMSEWREWCNAYSNNDTDSYYKAHLKERAIDRVLINSEFRRTYRKKAKFDGRFEKGFIPVGYYVEWYD</sequence>
<evidence type="ECO:0000313" key="2">
    <source>
        <dbReference type="Proteomes" id="UP000006919"/>
    </source>
</evidence>
<gene>
    <name evidence="1" type="ordered locus">Rumal_1453</name>
</gene>
<name>E6UGC1_RUMA7</name>
<accession>E6UGC1</accession>
<reference evidence="1 2" key="1">
    <citation type="journal article" date="2011" name="J. Bacteriol.">
        <title>Complete genome of the cellulolytic ruminal bacterium Ruminococcus albus 7.</title>
        <authorList>
            <person name="Suen G."/>
            <person name="Stevenson D.M."/>
            <person name="Bruce D.C."/>
            <person name="Chertkov O."/>
            <person name="Copeland A."/>
            <person name="Cheng J.F."/>
            <person name="Detter C."/>
            <person name="Detter J.C."/>
            <person name="Goodwin L.A."/>
            <person name="Han C.S."/>
            <person name="Hauser L.J."/>
            <person name="Ivanova N.N."/>
            <person name="Kyrpides N.C."/>
            <person name="Land M.L."/>
            <person name="Lapidus A."/>
            <person name="Lucas S."/>
            <person name="Ovchinnikova G."/>
            <person name="Pitluck S."/>
            <person name="Tapia R."/>
            <person name="Woyke T."/>
            <person name="Boyum J."/>
            <person name="Mead D."/>
            <person name="Weimer P.J."/>
        </authorList>
    </citation>
    <scope>NUCLEOTIDE SEQUENCE [LARGE SCALE GENOMIC DNA]</scope>
    <source>
        <strain evidence="2">ATCC 27210 / DSM 20455 / JCM 14654 / NCDO 2250 / 7</strain>
    </source>
</reference>